<reference evidence="2 3" key="1">
    <citation type="submission" date="2018-06" db="EMBL/GenBank/DDBJ databases">
        <title>Extensive metabolic versatility and redundancy in microbially diverse, dynamic hydrothermal sediments.</title>
        <authorList>
            <person name="Dombrowski N."/>
            <person name="Teske A."/>
            <person name="Baker B.J."/>
        </authorList>
    </citation>
    <scope>NUCLEOTIDE SEQUENCE [LARGE SCALE GENOMIC DNA]</scope>
    <source>
        <strain evidence="2">B20_G2</strain>
    </source>
</reference>
<proteinExistence type="predicted"/>
<dbReference type="InterPro" id="IPR003008">
    <property type="entry name" value="Tubulin_FtsZ_GTPase"/>
</dbReference>
<dbReference type="GO" id="GO:0005525">
    <property type="term" value="F:GTP binding"/>
    <property type="evidence" value="ECO:0007669"/>
    <property type="project" value="InterPro"/>
</dbReference>
<evidence type="ECO:0000313" key="2">
    <source>
        <dbReference type="EMBL" id="RLE51949.1"/>
    </source>
</evidence>
<dbReference type="Gene3D" id="3.40.50.1440">
    <property type="entry name" value="Tubulin/FtsZ, GTPase domain"/>
    <property type="match status" value="1"/>
</dbReference>
<accession>A0A497EXU7</accession>
<dbReference type="InterPro" id="IPR036525">
    <property type="entry name" value="Tubulin/FtsZ_GTPase_sf"/>
</dbReference>
<dbReference type="Pfam" id="PF00091">
    <property type="entry name" value="Tubulin"/>
    <property type="match status" value="1"/>
</dbReference>
<gene>
    <name evidence="2" type="ORF">DRJ26_05255</name>
</gene>
<dbReference type="AlphaFoldDB" id="A0A497EXU7"/>
<feature type="domain" description="Tubulin/FtsZ GTPase" evidence="1">
    <location>
        <begin position="4"/>
        <end position="185"/>
    </location>
</feature>
<sequence length="198" mass="21906">MGGILFLGTGSGGERILSIAYGTFKNLRSLENYFIALNTSKKDHERVKAYFEERRITSYPNFLFKTIGEAVLSGYGAGKDPKLGLKAYETDREQVINILKKLHKKHNFKIAIPIASLGGGCGTMILGEVANDLREELGLRVIPICTIPFRREGDLLIENAILGLKNLLSKGLSPLIFDNELMMRFSQTVGEGVDRANI</sequence>
<name>A0A497EXU7_9CREN</name>
<evidence type="ECO:0000259" key="1">
    <source>
        <dbReference type="Pfam" id="PF00091"/>
    </source>
</evidence>
<evidence type="ECO:0000313" key="3">
    <source>
        <dbReference type="Proteomes" id="UP000269499"/>
    </source>
</evidence>
<comment type="caution">
    <text evidence="2">The sequence shown here is derived from an EMBL/GenBank/DDBJ whole genome shotgun (WGS) entry which is preliminary data.</text>
</comment>
<dbReference type="EMBL" id="QMRA01000141">
    <property type="protein sequence ID" value="RLE51949.1"/>
    <property type="molecule type" value="Genomic_DNA"/>
</dbReference>
<feature type="non-terminal residue" evidence="2">
    <location>
        <position position="198"/>
    </location>
</feature>
<protein>
    <recommendedName>
        <fullName evidence="1">Tubulin/FtsZ GTPase domain-containing protein</fullName>
    </recommendedName>
</protein>
<organism evidence="2 3">
    <name type="scientific">Thermoproteota archaeon</name>
    <dbReference type="NCBI Taxonomy" id="2056631"/>
    <lineage>
        <taxon>Archaea</taxon>
        <taxon>Thermoproteota</taxon>
    </lineage>
</organism>
<dbReference type="SUPFAM" id="SSF52490">
    <property type="entry name" value="Tubulin nucleotide-binding domain-like"/>
    <property type="match status" value="1"/>
</dbReference>
<dbReference type="Proteomes" id="UP000269499">
    <property type="component" value="Unassembled WGS sequence"/>
</dbReference>